<proteinExistence type="predicted"/>
<evidence type="ECO:0000313" key="7">
    <source>
        <dbReference type="EMBL" id="KAF1014084.1"/>
    </source>
</evidence>
<feature type="transmembrane region" description="Helical" evidence="5">
    <location>
        <begin position="69"/>
        <end position="95"/>
    </location>
</feature>
<evidence type="ECO:0000256" key="3">
    <source>
        <dbReference type="ARBA" id="ARBA00022989"/>
    </source>
</evidence>
<keyword evidence="3 5" id="KW-1133">Transmembrane helix</keyword>
<dbReference type="AlphaFoldDB" id="A0A7V8JKM8"/>
<dbReference type="GO" id="GO:0000271">
    <property type="term" value="P:polysaccharide biosynthetic process"/>
    <property type="evidence" value="ECO:0007669"/>
    <property type="project" value="InterPro"/>
</dbReference>
<accession>A0A7V8JKM8</accession>
<dbReference type="Proteomes" id="UP000487117">
    <property type="component" value="Unassembled WGS sequence"/>
</dbReference>
<evidence type="ECO:0000259" key="6">
    <source>
        <dbReference type="Pfam" id="PF04138"/>
    </source>
</evidence>
<evidence type="ECO:0000256" key="5">
    <source>
        <dbReference type="SAM" id="Phobius"/>
    </source>
</evidence>
<evidence type="ECO:0000256" key="1">
    <source>
        <dbReference type="ARBA" id="ARBA00004141"/>
    </source>
</evidence>
<comment type="subcellular location">
    <subcellularLocation>
        <location evidence="1">Membrane</location>
        <topology evidence="1">Multi-pass membrane protein</topology>
    </subcellularLocation>
</comment>
<evidence type="ECO:0000313" key="8">
    <source>
        <dbReference type="Proteomes" id="UP000487117"/>
    </source>
</evidence>
<reference evidence="8" key="1">
    <citation type="journal article" date="2020" name="MBio">
        <title>Horizontal gene transfer to a defensive symbiont with a reduced genome amongst a multipartite beetle microbiome.</title>
        <authorList>
            <person name="Waterworth S.C."/>
            <person name="Florez L.V."/>
            <person name="Rees E.R."/>
            <person name="Hertweck C."/>
            <person name="Kaltenpoth M."/>
            <person name="Kwan J.C."/>
        </authorList>
    </citation>
    <scope>NUCLEOTIDE SEQUENCE [LARGE SCALE GENOMIC DNA]</scope>
</reference>
<name>A0A7V8JKM8_STEMA</name>
<dbReference type="EMBL" id="WNDS01000004">
    <property type="protein sequence ID" value="KAF1014084.1"/>
    <property type="molecule type" value="Genomic_DNA"/>
</dbReference>
<evidence type="ECO:0000256" key="2">
    <source>
        <dbReference type="ARBA" id="ARBA00022692"/>
    </source>
</evidence>
<dbReference type="InterPro" id="IPR007267">
    <property type="entry name" value="GtrA_DPMS_TM"/>
</dbReference>
<keyword evidence="4 5" id="KW-0472">Membrane</keyword>
<feature type="transmembrane region" description="Helical" evidence="5">
    <location>
        <begin position="34"/>
        <end position="57"/>
    </location>
</feature>
<feature type="transmembrane region" description="Helical" evidence="5">
    <location>
        <begin position="107"/>
        <end position="124"/>
    </location>
</feature>
<feature type="transmembrane region" description="Helical" evidence="5">
    <location>
        <begin position="7"/>
        <end position="28"/>
    </location>
</feature>
<comment type="caution">
    <text evidence="7">The sequence shown here is derived from an EMBL/GenBank/DDBJ whole genome shotgun (WGS) entry which is preliminary data.</text>
</comment>
<keyword evidence="2 5" id="KW-0812">Transmembrane</keyword>
<feature type="domain" description="GtrA/DPMS transmembrane" evidence="6">
    <location>
        <begin position="10"/>
        <end position="129"/>
    </location>
</feature>
<evidence type="ECO:0000256" key="4">
    <source>
        <dbReference type="ARBA" id="ARBA00023136"/>
    </source>
</evidence>
<protein>
    <recommendedName>
        <fullName evidence="6">GtrA/DPMS transmembrane domain-containing protein</fullName>
    </recommendedName>
</protein>
<gene>
    <name evidence="7" type="ORF">GAK31_03108</name>
</gene>
<sequence>MSVSRQFLLFLLAGGIAALANFLSRIVYSHWLSFTWAIIAAYLTGMVTAFVLTRAFVFTGSAHPLHHSAFYFTLVNLFAVAQTWLVSTLLAYHLLPWLGVDALRLEIAHAVGVAVPVVSSYFGHKYLSFR</sequence>
<dbReference type="GO" id="GO:0016020">
    <property type="term" value="C:membrane"/>
    <property type="evidence" value="ECO:0007669"/>
    <property type="project" value="UniProtKB-SubCell"/>
</dbReference>
<dbReference type="Pfam" id="PF04138">
    <property type="entry name" value="GtrA_DPMS_TM"/>
    <property type="match status" value="1"/>
</dbReference>
<organism evidence="7 8">
    <name type="scientific">Stenotrophomonas maltophilia</name>
    <name type="common">Pseudomonas maltophilia</name>
    <name type="synonym">Xanthomonas maltophilia</name>
    <dbReference type="NCBI Taxonomy" id="40324"/>
    <lineage>
        <taxon>Bacteria</taxon>
        <taxon>Pseudomonadati</taxon>
        <taxon>Pseudomonadota</taxon>
        <taxon>Gammaproteobacteria</taxon>
        <taxon>Lysobacterales</taxon>
        <taxon>Lysobacteraceae</taxon>
        <taxon>Stenotrophomonas</taxon>
        <taxon>Stenotrophomonas maltophilia group</taxon>
    </lineage>
</organism>